<name>A0A5J9TLM5_9POAL</name>
<organism evidence="3 4">
    <name type="scientific">Eragrostis curvula</name>
    <name type="common">weeping love grass</name>
    <dbReference type="NCBI Taxonomy" id="38414"/>
    <lineage>
        <taxon>Eukaryota</taxon>
        <taxon>Viridiplantae</taxon>
        <taxon>Streptophyta</taxon>
        <taxon>Embryophyta</taxon>
        <taxon>Tracheophyta</taxon>
        <taxon>Spermatophyta</taxon>
        <taxon>Magnoliopsida</taxon>
        <taxon>Liliopsida</taxon>
        <taxon>Poales</taxon>
        <taxon>Poaceae</taxon>
        <taxon>PACMAD clade</taxon>
        <taxon>Chloridoideae</taxon>
        <taxon>Eragrostideae</taxon>
        <taxon>Eragrostidinae</taxon>
        <taxon>Eragrostis</taxon>
    </lineage>
</organism>
<keyword evidence="4" id="KW-1185">Reference proteome</keyword>
<protein>
    <submittedName>
        <fullName evidence="3">Uncharacterized protein</fullName>
    </submittedName>
</protein>
<dbReference type="Pfam" id="PF02519">
    <property type="entry name" value="Auxin_inducible"/>
    <property type="match status" value="1"/>
</dbReference>
<dbReference type="Gramene" id="TVU12212">
    <property type="protein sequence ID" value="TVU12212"/>
    <property type="gene ID" value="EJB05_45845"/>
</dbReference>
<dbReference type="Proteomes" id="UP000324897">
    <property type="component" value="Chromosome 3"/>
</dbReference>
<dbReference type="PANTHER" id="PTHR31374">
    <property type="entry name" value="AUXIN-INDUCED PROTEIN-LIKE-RELATED"/>
    <property type="match status" value="1"/>
</dbReference>
<feature type="region of interest" description="Disordered" evidence="2">
    <location>
        <begin position="192"/>
        <end position="214"/>
    </location>
</feature>
<evidence type="ECO:0000256" key="1">
    <source>
        <dbReference type="ARBA" id="ARBA00006974"/>
    </source>
</evidence>
<reference evidence="3 4" key="1">
    <citation type="journal article" date="2019" name="Sci. Rep.">
        <title>A high-quality genome of Eragrostis curvula grass provides insights into Poaceae evolution and supports new strategies to enhance forage quality.</title>
        <authorList>
            <person name="Carballo J."/>
            <person name="Santos B.A.C.M."/>
            <person name="Zappacosta D."/>
            <person name="Garbus I."/>
            <person name="Selva J.P."/>
            <person name="Gallo C.A."/>
            <person name="Diaz A."/>
            <person name="Albertini E."/>
            <person name="Caccamo M."/>
            <person name="Echenique V."/>
        </authorList>
    </citation>
    <scope>NUCLEOTIDE SEQUENCE [LARGE SCALE GENOMIC DNA]</scope>
    <source>
        <strain evidence="4">cv. Victoria</strain>
        <tissue evidence="3">Leaf</tissue>
    </source>
</reference>
<proteinExistence type="inferred from homology"/>
<dbReference type="EMBL" id="RWGY01000039">
    <property type="protein sequence ID" value="TVU12212.1"/>
    <property type="molecule type" value="Genomic_DNA"/>
</dbReference>
<evidence type="ECO:0000313" key="4">
    <source>
        <dbReference type="Proteomes" id="UP000324897"/>
    </source>
</evidence>
<evidence type="ECO:0000256" key="2">
    <source>
        <dbReference type="SAM" id="MobiDB-lite"/>
    </source>
</evidence>
<dbReference type="GO" id="GO:0009733">
    <property type="term" value="P:response to auxin"/>
    <property type="evidence" value="ECO:0007669"/>
    <property type="project" value="InterPro"/>
</dbReference>
<sequence length="214" mass="23266">MGSSRRPAASCGSYGSGRCSTAGNPPATPWRQENPAPAQATRADGGGECPCTRINQQDNNNNNIADTTAPDDADDESRKNKPPLPANRLPRVVVVEERRDHPDHAASSWSPMTPEPPPDVPRGCCAVYVGAERRRFVVPTPYLGDPVFARLLEKAEEEFGFDYSGGAGITIPCDTEAFKYILVVMDAHRQGLLDDEGNPKEHHREEGEASEITR</sequence>
<accession>A0A5J9TLM5</accession>
<dbReference type="InterPro" id="IPR003676">
    <property type="entry name" value="SAUR_fam"/>
</dbReference>
<feature type="region of interest" description="Disordered" evidence="2">
    <location>
        <begin position="1"/>
        <end position="92"/>
    </location>
</feature>
<dbReference type="OrthoDB" id="1897212at2759"/>
<evidence type="ECO:0000313" key="3">
    <source>
        <dbReference type="EMBL" id="TVU12212.1"/>
    </source>
</evidence>
<comment type="similarity">
    <text evidence="1">Belongs to the ARG7 family.</text>
</comment>
<feature type="compositionally biased region" description="Low complexity" evidence="2">
    <location>
        <begin position="54"/>
        <end position="68"/>
    </location>
</feature>
<dbReference type="AlphaFoldDB" id="A0A5J9TLM5"/>
<gene>
    <name evidence="3" type="ORF">EJB05_45845</name>
</gene>
<comment type="caution">
    <text evidence="3">The sequence shown here is derived from an EMBL/GenBank/DDBJ whole genome shotgun (WGS) entry which is preliminary data.</text>
</comment>
<dbReference type="PANTHER" id="PTHR31374:SF329">
    <property type="entry name" value="SAUR-LIKE AUXIN-RESPONSIVE PROTEIN FAMILY"/>
    <property type="match status" value="1"/>
</dbReference>